<keyword evidence="2" id="KW-1185">Reference proteome</keyword>
<sequence length="121" mass="13793">MDVIKDADRMLGLFSSISALVSNPPYLFSEDMASLEPEIFRFEDYAALDGGEDGLNVIRQILTLAPGFLSNRGRVYLEVDPRHPPLIRQWVEENVEELRYMETRHDVSSRSVKTLIQPILA</sequence>
<evidence type="ECO:0000313" key="2">
    <source>
        <dbReference type="Proteomes" id="UP001352852"/>
    </source>
</evidence>
<protein>
    <submittedName>
        <fullName evidence="1">Uncharacterized protein</fullName>
    </submittedName>
</protein>
<evidence type="ECO:0000313" key="1">
    <source>
        <dbReference type="EMBL" id="MED6291624.1"/>
    </source>
</evidence>
<dbReference type="Gene3D" id="3.40.50.150">
    <property type="entry name" value="Vaccinia Virus protein VP39"/>
    <property type="match status" value="1"/>
</dbReference>
<dbReference type="PANTHER" id="PTHR18895:SF74">
    <property type="entry name" value="MTRF1L RELEASE FACTOR GLUTAMINE METHYLTRANSFERASE"/>
    <property type="match status" value="1"/>
</dbReference>
<dbReference type="InterPro" id="IPR050320">
    <property type="entry name" value="N5-glutamine_MTase"/>
</dbReference>
<dbReference type="PANTHER" id="PTHR18895">
    <property type="entry name" value="HEMK METHYLTRANSFERASE"/>
    <property type="match status" value="1"/>
</dbReference>
<comment type="caution">
    <text evidence="1">The sequence shown here is derived from an EMBL/GenBank/DDBJ whole genome shotgun (WGS) entry which is preliminary data.</text>
</comment>
<gene>
    <name evidence="1" type="ORF">CHARACLAT_025494</name>
</gene>
<accession>A0ABU7EZ97</accession>
<name>A0ABU7EZ97_9TELE</name>
<dbReference type="Proteomes" id="UP001352852">
    <property type="component" value="Unassembled WGS sequence"/>
</dbReference>
<organism evidence="1 2">
    <name type="scientific">Characodon lateralis</name>
    <dbReference type="NCBI Taxonomy" id="208331"/>
    <lineage>
        <taxon>Eukaryota</taxon>
        <taxon>Metazoa</taxon>
        <taxon>Chordata</taxon>
        <taxon>Craniata</taxon>
        <taxon>Vertebrata</taxon>
        <taxon>Euteleostomi</taxon>
        <taxon>Actinopterygii</taxon>
        <taxon>Neopterygii</taxon>
        <taxon>Teleostei</taxon>
        <taxon>Neoteleostei</taxon>
        <taxon>Acanthomorphata</taxon>
        <taxon>Ovalentaria</taxon>
        <taxon>Atherinomorphae</taxon>
        <taxon>Cyprinodontiformes</taxon>
        <taxon>Goodeidae</taxon>
        <taxon>Characodon</taxon>
    </lineage>
</organism>
<reference evidence="1 2" key="1">
    <citation type="submission" date="2021-06" db="EMBL/GenBank/DDBJ databases">
        <authorList>
            <person name="Palmer J.M."/>
        </authorList>
    </citation>
    <scope>NUCLEOTIDE SEQUENCE [LARGE SCALE GENOMIC DNA]</scope>
    <source>
        <strain evidence="1 2">CL_MEX2019</strain>
        <tissue evidence="1">Muscle</tissue>
    </source>
</reference>
<dbReference type="SUPFAM" id="SSF53335">
    <property type="entry name" value="S-adenosyl-L-methionine-dependent methyltransferases"/>
    <property type="match status" value="1"/>
</dbReference>
<dbReference type="InterPro" id="IPR029063">
    <property type="entry name" value="SAM-dependent_MTases_sf"/>
</dbReference>
<dbReference type="PROSITE" id="PS00092">
    <property type="entry name" value="N6_MTASE"/>
    <property type="match status" value="1"/>
</dbReference>
<dbReference type="EMBL" id="JAHUTJ010068526">
    <property type="protein sequence ID" value="MED6291624.1"/>
    <property type="molecule type" value="Genomic_DNA"/>
</dbReference>
<dbReference type="InterPro" id="IPR002052">
    <property type="entry name" value="DNA_methylase_N6_adenine_CS"/>
</dbReference>
<proteinExistence type="predicted"/>